<reference evidence="1 2" key="1">
    <citation type="submission" date="2024-01" db="EMBL/GenBank/DDBJ databases">
        <title>A draft genome for a cacao thread blight-causing isolate of Paramarasmius palmivorus.</title>
        <authorList>
            <person name="Baruah I.K."/>
            <person name="Bukari Y."/>
            <person name="Amoako-Attah I."/>
            <person name="Meinhardt L.W."/>
            <person name="Bailey B.A."/>
            <person name="Cohen S.P."/>
        </authorList>
    </citation>
    <scope>NUCLEOTIDE SEQUENCE [LARGE SCALE GENOMIC DNA]</scope>
    <source>
        <strain evidence="1 2">GH-12</strain>
    </source>
</reference>
<proteinExistence type="predicted"/>
<keyword evidence="2" id="KW-1185">Reference proteome</keyword>
<protein>
    <recommendedName>
        <fullName evidence="3">F-box domain-containing protein</fullName>
    </recommendedName>
</protein>
<evidence type="ECO:0000313" key="1">
    <source>
        <dbReference type="EMBL" id="KAK7032113.1"/>
    </source>
</evidence>
<dbReference type="Gene3D" id="3.80.10.10">
    <property type="entry name" value="Ribonuclease Inhibitor"/>
    <property type="match status" value="1"/>
</dbReference>
<sequence length="568" mass="63657">MPEGEPPLPSCLKSRLRRYAITCQCSEEATPSSFPTTRQQRKHTENFPANLPSELWAEIFIWLSKTCPLWEGICNVSKHFQVIALGTPCLWTRPDLTRPWSTRRSLKQSKAANLTISVTKSQAEKAEYEKNIARSLDMVLTHCASRIEELDVSFSPGTAPLLGRITHSAPELRRLRLRCSTHNVPSNFCAGDALRLPSMFLNGRTPLLESVDITLPLHYDWFSALAPLFPSLRSLSLAACSISQVACTTFHPSLKAFLESCSTATRLEELSLDGCLPQVSETRVNGIQLKRLTKLKLSSSTLRECVNFCHRIQADHLACAIIFTREYESDARDHENHFWDLLKALPTALVLAGCEELHMKFNTDSHRGSFHLDFAAVGPSLTTNIDADPARHGKLEPQSILHVQCKWLEMTNYDMDIPAMAQNFLSFITGPSITCLRLDLDSIPPTLFNMVAWTNVRSLYVVGPSGLDAITLLDPNQSRTGALIMPSLKVLHLDMVDLKVIADGRALNNTVCMRQHHGSFLDRLVLGYGCFNGSDQVLSRVNKMLTCEVRRDLKPTVWPRPWLLQTNI</sequence>
<name>A0AAW0C117_9AGAR</name>
<dbReference type="InterPro" id="IPR032675">
    <property type="entry name" value="LRR_dom_sf"/>
</dbReference>
<comment type="caution">
    <text evidence="1">The sequence shown here is derived from an EMBL/GenBank/DDBJ whole genome shotgun (WGS) entry which is preliminary data.</text>
</comment>
<organism evidence="1 2">
    <name type="scientific">Paramarasmius palmivorus</name>
    <dbReference type="NCBI Taxonomy" id="297713"/>
    <lineage>
        <taxon>Eukaryota</taxon>
        <taxon>Fungi</taxon>
        <taxon>Dikarya</taxon>
        <taxon>Basidiomycota</taxon>
        <taxon>Agaricomycotina</taxon>
        <taxon>Agaricomycetes</taxon>
        <taxon>Agaricomycetidae</taxon>
        <taxon>Agaricales</taxon>
        <taxon>Marasmiineae</taxon>
        <taxon>Marasmiaceae</taxon>
        <taxon>Paramarasmius</taxon>
    </lineage>
</organism>
<dbReference type="AlphaFoldDB" id="A0AAW0C117"/>
<gene>
    <name evidence="1" type="ORF">VNI00_013483</name>
</gene>
<evidence type="ECO:0008006" key="3">
    <source>
        <dbReference type="Google" id="ProtNLM"/>
    </source>
</evidence>
<dbReference type="EMBL" id="JAYKXP010000068">
    <property type="protein sequence ID" value="KAK7032113.1"/>
    <property type="molecule type" value="Genomic_DNA"/>
</dbReference>
<dbReference type="SUPFAM" id="SSF52047">
    <property type="entry name" value="RNI-like"/>
    <property type="match status" value="1"/>
</dbReference>
<accession>A0AAW0C117</accession>
<evidence type="ECO:0000313" key="2">
    <source>
        <dbReference type="Proteomes" id="UP001383192"/>
    </source>
</evidence>
<dbReference type="Proteomes" id="UP001383192">
    <property type="component" value="Unassembled WGS sequence"/>
</dbReference>